<dbReference type="EMBL" id="HACG01003281">
    <property type="protein sequence ID" value="CEK50146.1"/>
    <property type="molecule type" value="Transcribed_RNA"/>
</dbReference>
<proteinExistence type="predicted"/>
<accession>A0A0B6Y2S0</accession>
<feature type="non-terminal residue" evidence="1">
    <location>
        <position position="78"/>
    </location>
</feature>
<reference evidence="1" key="1">
    <citation type="submission" date="2014-12" db="EMBL/GenBank/DDBJ databases">
        <title>Insight into the proteome of Arion vulgaris.</title>
        <authorList>
            <person name="Aradska J."/>
            <person name="Bulat T."/>
            <person name="Smidak R."/>
            <person name="Sarate P."/>
            <person name="Gangsoo J."/>
            <person name="Sialana F."/>
            <person name="Bilban M."/>
            <person name="Lubec G."/>
        </authorList>
    </citation>
    <scope>NUCLEOTIDE SEQUENCE</scope>
    <source>
        <tissue evidence="1">Skin</tissue>
    </source>
</reference>
<sequence>PRIAAGVKGVCAILSASGVPFLQTGSEPYKVKPATMKSILWLYTLATNTDVLKSLGMCPILYISLHKSAYAKYKCACE</sequence>
<feature type="non-terminal residue" evidence="1">
    <location>
        <position position="1"/>
    </location>
</feature>
<organism evidence="1">
    <name type="scientific">Arion vulgaris</name>
    <dbReference type="NCBI Taxonomy" id="1028688"/>
    <lineage>
        <taxon>Eukaryota</taxon>
        <taxon>Metazoa</taxon>
        <taxon>Spiralia</taxon>
        <taxon>Lophotrochozoa</taxon>
        <taxon>Mollusca</taxon>
        <taxon>Gastropoda</taxon>
        <taxon>Heterobranchia</taxon>
        <taxon>Euthyneura</taxon>
        <taxon>Panpulmonata</taxon>
        <taxon>Eupulmonata</taxon>
        <taxon>Stylommatophora</taxon>
        <taxon>Helicina</taxon>
        <taxon>Arionoidea</taxon>
        <taxon>Arionidae</taxon>
        <taxon>Arion</taxon>
    </lineage>
</organism>
<gene>
    <name evidence="1" type="primary">ORF9987</name>
</gene>
<dbReference type="AlphaFoldDB" id="A0A0B6Y2S0"/>
<protein>
    <submittedName>
        <fullName evidence="1">Uncharacterized protein</fullName>
    </submittedName>
</protein>
<name>A0A0B6Y2S0_9EUPU</name>
<evidence type="ECO:0000313" key="1">
    <source>
        <dbReference type="EMBL" id="CEK50146.1"/>
    </source>
</evidence>